<dbReference type="EMBL" id="JABBFW010000001">
    <property type="protein sequence ID" value="NML13550.1"/>
    <property type="molecule type" value="Genomic_DNA"/>
</dbReference>
<comment type="caution">
    <text evidence="3">The sequence shown here is derived from an EMBL/GenBank/DDBJ whole genome shotgun (WGS) entry which is preliminary data.</text>
</comment>
<evidence type="ECO:0000256" key="2">
    <source>
        <dbReference type="SAM" id="Phobius"/>
    </source>
</evidence>
<feature type="transmembrane region" description="Helical" evidence="2">
    <location>
        <begin position="105"/>
        <end position="125"/>
    </location>
</feature>
<protein>
    <submittedName>
        <fullName evidence="3">Phage holin family protein</fullName>
    </submittedName>
</protein>
<sequence>MDDLQPQPASQATTAQATAAPDAVPPGLDGVNPSDSLLTNVKQLLRELPGLVSDRVHLLALELKRSGLALAQMVGLVIAAGVLLCTAWLALWVGIGIALVQAGLAWGWALLLILLLNLGAAWLAVKRALTLARYLALPATLRRLTLRSPEPSPRRGAGTDLSTPSAGAPDERPASVAGTP</sequence>
<keyword evidence="4" id="KW-1185">Reference proteome</keyword>
<evidence type="ECO:0000313" key="4">
    <source>
        <dbReference type="Proteomes" id="UP000574067"/>
    </source>
</evidence>
<gene>
    <name evidence="3" type="ORF">HHL10_00965</name>
</gene>
<keyword evidence="2" id="KW-0472">Membrane</keyword>
<dbReference type="Proteomes" id="UP000574067">
    <property type="component" value="Unassembled WGS sequence"/>
</dbReference>
<feature type="region of interest" description="Disordered" evidence="1">
    <location>
        <begin position="147"/>
        <end position="180"/>
    </location>
</feature>
<feature type="region of interest" description="Disordered" evidence="1">
    <location>
        <begin position="1"/>
        <end position="25"/>
    </location>
</feature>
<dbReference type="AlphaFoldDB" id="A0A848F5H4"/>
<organism evidence="3 4">
    <name type="scientific">Azohydromonas caseinilytica</name>
    <dbReference type="NCBI Taxonomy" id="2728836"/>
    <lineage>
        <taxon>Bacteria</taxon>
        <taxon>Pseudomonadati</taxon>
        <taxon>Pseudomonadota</taxon>
        <taxon>Betaproteobacteria</taxon>
        <taxon>Burkholderiales</taxon>
        <taxon>Sphaerotilaceae</taxon>
        <taxon>Azohydromonas</taxon>
    </lineage>
</organism>
<dbReference type="RefSeq" id="WP_169158467.1">
    <property type="nucleotide sequence ID" value="NZ_JABBFW010000001.1"/>
</dbReference>
<keyword evidence="2" id="KW-1133">Transmembrane helix</keyword>
<evidence type="ECO:0000313" key="3">
    <source>
        <dbReference type="EMBL" id="NML13550.1"/>
    </source>
</evidence>
<dbReference type="InterPro" id="IPR009937">
    <property type="entry name" value="Phage_holin_3_6"/>
</dbReference>
<feature type="transmembrane region" description="Helical" evidence="2">
    <location>
        <begin position="73"/>
        <end position="99"/>
    </location>
</feature>
<name>A0A848F5H4_9BURK</name>
<dbReference type="Pfam" id="PF07332">
    <property type="entry name" value="Phage_holin_3_6"/>
    <property type="match status" value="1"/>
</dbReference>
<evidence type="ECO:0000256" key="1">
    <source>
        <dbReference type="SAM" id="MobiDB-lite"/>
    </source>
</evidence>
<reference evidence="3 4" key="1">
    <citation type="submission" date="2020-04" db="EMBL/GenBank/DDBJ databases">
        <title>Azohydromonas sp. isolated from soil.</title>
        <authorList>
            <person name="Dahal R.H."/>
        </authorList>
    </citation>
    <scope>NUCLEOTIDE SEQUENCE [LARGE SCALE GENOMIC DNA]</scope>
    <source>
        <strain evidence="3 4">G-1-1-14</strain>
    </source>
</reference>
<proteinExistence type="predicted"/>
<keyword evidence="2" id="KW-0812">Transmembrane</keyword>
<accession>A0A848F5H4</accession>